<accession>A0A221K183</accession>
<dbReference type="AlphaFoldDB" id="A0A221K183"/>
<dbReference type="EMBL" id="CP022415">
    <property type="protein sequence ID" value="ASM72650.1"/>
    <property type="molecule type" value="Genomic_DNA"/>
</dbReference>
<dbReference type="RefSeq" id="WP_089420529.1">
    <property type="nucleotide sequence ID" value="NZ_CP022415.1"/>
</dbReference>
<organism evidence="1 2">
    <name type="scientific">Pseudosulfitobacter pseudonitzschiae</name>
    <dbReference type="NCBI Taxonomy" id="1402135"/>
    <lineage>
        <taxon>Bacteria</taxon>
        <taxon>Pseudomonadati</taxon>
        <taxon>Pseudomonadota</taxon>
        <taxon>Alphaproteobacteria</taxon>
        <taxon>Rhodobacterales</taxon>
        <taxon>Roseobacteraceae</taxon>
        <taxon>Pseudosulfitobacter</taxon>
    </lineage>
</organism>
<evidence type="ECO:0000313" key="2">
    <source>
        <dbReference type="Proteomes" id="UP000199754"/>
    </source>
</evidence>
<dbReference type="OrthoDB" id="7834507at2"/>
<sequence>MDAGENLYQGGFAKLLNRQEKRQRPFDGAAAVLPAPDVDFAPYFTTFVPPPTQHSEEVPRFSAQRKWLQLQLEFEGQPQILHLHAMLIAISRRDDPPDVAISLFHRLWSEQGAKLANMLTTRWKVSAAASFGDIGVTGDQRACGTALHVMFDMMKLHDSERRNSGQPGRRPFRSLRESKRFPLAFGLDAYSFKGGDLDMILLARIWQLCERDATIRPLGFALLRMVMSDPRSIFGRVQQIKKATRDDD</sequence>
<keyword evidence="2" id="KW-1185">Reference proteome</keyword>
<gene>
    <name evidence="1" type="ORF">SULPSESMR1_01842</name>
</gene>
<name>A0A221K183_9RHOB</name>
<protein>
    <submittedName>
        <fullName evidence="1">Uncharacterized protein</fullName>
    </submittedName>
</protein>
<proteinExistence type="predicted"/>
<evidence type="ECO:0000313" key="1">
    <source>
        <dbReference type="EMBL" id="ASM72650.1"/>
    </source>
</evidence>
<dbReference type="Proteomes" id="UP000199754">
    <property type="component" value="Chromosome"/>
</dbReference>
<reference evidence="1 2" key="1">
    <citation type="submission" date="2017-07" db="EMBL/GenBank/DDBJ databases">
        <title>Genome Sequence of Sulfitobacter pseudonitzschiae Strain SMR1 Isolated from a culture of the Diatom Skeletonema marinoi.</title>
        <authorList>
            <person name="Topel M."/>
            <person name="Pinder M.I.M."/>
            <person name="Johansson O.N."/>
            <person name="Kourtchenko O."/>
            <person name="Godhe A."/>
            <person name="Clarke A.K."/>
        </authorList>
    </citation>
    <scope>NUCLEOTIDE SEQUENCE [LARGE SCALE GENOMIC DNA]</scope>
    <source>
        <strain evidence="1 2">SMR1</strain>
    </source>
</reference>
<dbReference type="KEGG" id="spse:SULPSESMR1_01842"/>